<dbReference type="AlphaFoldDB" id="A0A811MDG2"/>
<feature type="region of interest" description="Disordered" evidence="1">
    <location>
        <begin position="1"/>
        <end position="83"/>
    </location>
</feature>
<organism evidence="2 3">
    <name type="scientific">Miscanthus lutarioriparius</name>
    <dbReference type="NCBI Taxonomy" id="422564"/>
    <lineage>
        <taxon>Eukaryota</taxon>
        <taxon>Viridiplantae</taxon>
        <taxon>Streptophyta</taxon>
        <taxon>Embryophyta</taxon>
        <taxon>Tracheophyta</taxon>
        <taxon>Spermatophyta</taxon>
        <taxon>Magnoliopsida</taxon>
        <taxon>Liliopsida</taxon>
        <taxon>Poales</taxon>
        <taxon>Poaceae</taxon>
        <taxon>PACMAD clade</taxon>
        <taxon>Panicoideae</taxon>
        <taxon>Andropogonodae</taxon>
        <taxon>Andropogoneae</taxon>
        <taxon>Saccharinae</taxon>
        <taxon>Miscanthus</taxon>
    </lineage>
</organism>
<reference evidence="2" key="1">
    <citation type="submission" date="2020-10" db="EMBL/GenBank/DDBJ databases">
        <authorList>
            <person name="Han B."/>
            <person name="Lu T."/>
            <person name="Zhao Q."/>
            <person name="Huang X."/>
            <person name="Zhao Y."/>
        </authorList>
    </citation>
    <scope>NUCLEOTIDE SEQUENCE</scope>
</reference>
<sequence>MADPAMPSSPPASAGDGDSSTPSVSVPRVLPSTVLLDTLPPSSGRARGPRGGRAAAASGSGGRGGGRGRKSALPAATSYGADGRMPDRLVEAVRKVPADVDARLASADILQLALAKGPMFEWLSYWPEKGFPKEDHPY</sequence>
<evidence type="ECO:0000313" key="2">
    <source>
        <dbReference type="EMBL" id="CAD6205274.1"/>
    </source>
</evidence>
<feature type="compositionally biased region" description="Low complexity" evidence="1">
    <location>
        <begin position="40"/>
        <end position="58"/>
    </location>
</feature>
<feature type="compositionally biased region" description="Low complexity" evidence="1">
    <location>
        <begin position="1"/>
        <end position="20"/>
    </location>
</feature>
<proteinExistence type="predicted"/>
<evidence type="ECO:0000313" key="3">
    <source>
        <dbReference type="Proteomes" id="UP000604825"/>
    </source>
</evidence>
<comment type="caution">
    <text evidence="2">The sequence shown here is derived from an EMBL/GenBank/DDBJ whole genome shotgun (WGS) entry which is preliminary data.</text>
</comment>
<dbReference type="OrthoDB" id="690835at2759"/>
<accession>A0A811MDG2</accession>
<evidence type="ECO:0000256" key="1">
    <source>
        <dbReference type="SAM" id="MobiDB-lite"/>
    </source>
</evidence>
<gene>
    <name evidence="2" type="ORF">NCGR_LOCUS3107</name>
</gene>
<dbReference type="EMBL" id="CAJGYO010000001">
    <property type="protein sequence ID" value="CAD6205274.1"/>
    <property type="molecule type" value="Genomic_DNA"/>
</dbReference>
<dbReference type="Proteomes" id="UP000604825">
    <property type="component" value="Unassembled WGS sequence"/>
</dbReference>
<protein>
    <submittedName>
        <fullName evidence="2">Uncharacterized protein</fullName>
    </submittedName>
</protein>
<keyword evidence="3" id="KW-1185">Reference proteome</keyword>
<name>A0A811MDG2_9POAL</name>